<sequence>MIPLLDLDFLVLADRVRAAPTQLCMKYQCG</sequence>
<organism evidence="1">
    <name type="scientific">Anguilla anguilla</name>
    <name type="common">European freshwater eel</name>
    <name type="synonym">Muraena anguilla</name>
    <dbReference type="NCBI Taxonomy" id="7936"/>
    <lineage>
        <taxon>Eukaryota</taxon>
        <taxon>Metazoa</taxon>
        <taxon>Chordata</taxon>
        <taxon>Craniata</taxon>
        <taxon>Vertebrata</taxon>
        <taxon>Euteleostomi</taxon>
        <taxon>Actinopterygii</taxon>
        <taxon>Neopterygii</taxon>
        <taxon>Teleostei</taxon>
        <taxon>Anguilliformes</taxon>
        <taxon>Anguillidae</taxon>
        <taxon>Anguilla</taxon>
    </lineage>
</organism>
<accession>A0A0E9QSX8</accession>
<dbReference type="AlphaFoldDB" id="A0A0E9QSX8"/>
<reference evidence="1" key="1">
    <citation type="submission" date="2014-11" db="EMBL/GenBank/DDBJ databases">
        <authorList>
            <person name="Amaro Gonzalez C."/>
        </authorList>
    </citation>
    <scope>NUCLEOTIDE SEQUENCE</scope>
</reference>
<evidence type="ECO:0000313" key="1">
    <source>
        <dbReference type="EMBL" id="JAH19547.1"/>
    </source>
</evidence>
<name>A0A0E9QSX8_ANGAN</name>
<dbReference type="EMBL" id="GBXM01089030">
    <property type="protein sequence ID" value="JAH19547.1"/>
    <property type="molecule type" value="Transcribed_RNA"/>
</dbReference>
<proteinExistence type="predicted"/>
<protein>
    <submittedName>
        <fullName evidence="1">Uncharacterized protein</fullName>
    </submittedName>
</protein>
<reference evidence="1" key="2">
    <citation type="journal article" date="2015" name="Fish Shellfish Immunol.">
        <title>Early steps in the European eel (Anguilla anguilla)-Vibrio vulnificus interaction in the gills: Role of the RtxA13 toxin.</title>
        <authorList>
            <person name="Callol A."/>
            <person name="Pajuelo D."/>
            <person name="Ebbesson L."/>
            <person name="Teles M."/>
            <person name="MacKenzie S."/>
            <person name="Amaro C."/>
        </authorList>
    </citation>
    <scope>NUCLEOTIDE SEQUENCE</scope>
</reference>